<dbReference type="PANTHER" id="PTHR34139:SF1">
    <property type="entry name" value="RNASE MJ1380-RELATED"/>
    <property type="match status" value="1"/>
</dbReference>
<keyword evidence="8" id="KW-1185">Reference proteome</keyword>
<evidence type="ECO:0000313" key="8">
    <source>
        <dbReference type="Proteomes" id="UP001589906"/>
    </source>
</evidence>
<proteinExistence type="inferred from homology"/>
<keyword evidence="2" id="KW-1277">Toxin-antitoxin system</keyword>
<dbReference type="InterPro" id="IPR051813">
    <property type="entry name" value="HepT_RNase_toxin"/>
</dbReference>
<dbReference type="Proteomes" id="UP001589906">
    <property type="component" value="Unassembled WGS sequence"/>
</dbReference>
<comment type="similarity">
    <text evidence="6">Belongs to the HepT RNase toxin family.</text>
</comment>
<protein>
    <submittedName>
        <fullName evidence="7">DUF86 domain-containing protein</fullName>
    </submittedName>
</protein>
<dbReference type="Pfam" id="PF01934">
    <property type="entry name" value="HepT-like"/>
    <property type="match status" value="1"/>
</dbReference>
<organism evidence="7 8">
    <name type="scientific">Brevundimonas balnearis</name>
    <dbReference type="NCBI Taxonomy" id="1572858"/>
    <lineage>
        <taxon>Bacteria</taxon>
        <taxon>Pseudomonadati</taxon>
        <taxon>Pseudomonadota</taxon>
        <taxon>Alphaproteobacteria</taxon>
        <taxon>Caulobacterales</taxon>
        <taxon>Caulobacteraceae</taxon>
        <taxon>Brevundimonas</taxon>
    </lineage>
</organism>
<evidence type="ECO:0000256" key="2">
    <source>
        <dbReference type="ARBA" id="ARBA00022649"/>
    </source>
</evidence>
<evidence type="ECO:0000256" key="5">
    <source>
        <dbReference type="ARBA" id="ARBA00022801"/>
    </source>
</evidence>
<dbReference type="PANTHER" id="PTHR34139">
    <property type="entry name" value="UPF0331 PROTEIN MJ0127"/>
    <property type="match status" value="1"/>
</dbReference>
<name>A0ABV6R1K1_9CAUL</name>
<keyword evidence="1" id="KW-0597">Phosphoprotein</keyword>
<dbReference type="Gene3D" id="1.20.120.580">
    <property type="entry name" value="bsu32300-like"/>
    <property type="match status" value="1"/>
</dbReference>
<evidence type="ECO:0000256" key="1">
    <source>
        <dbReference type="ARBA" id="ARBA00022553"/>
    </source>
</evidence>
<evidence type="ECO:0000256" key="6">
    <source>
        <dbReference type="ARBA" id="ARBA00024207"/>
    </source>
</evidence>
<reference evidence="7 8" key="1">
    <citation type="submission" date="2024-09" db="EMBL/GenBank/DDBJ databases">
        <authorList>
            <person name="Sun Q."/>
            <person name="Mori K."/>
        </authorList>
    </citation>
    <scope>NUCLEOTIDE SEQUENCE [LARGE SCALE GENOMIC DNA]</scope>
    <source>
        <strain evidence="7 8">NCAIM B.02621</strain>
    </source>
</reference>
<gene>
    <name evidence="7" type="ORF">ACFFGE_03150</name>
</gene>
<evidence type="ECO:0000256" key="4">
    <source>
        <dbReference type="ARBA" id="ARBA00022741"/>
    </source>
</evidence>
<dbReference type="EMBL" id="JBHLSW010000003">
    <property type="protein sequence ID" value="MFC0632872.1"/>
    <property type="molecule type" value="Genomic_DNA"/>
</dbReference>
<keyword evidence="3" id="KW-0540">Nuclease</keyword>
<sequence>MMEELARIRLNDMIEYATKAVDMLGDRTPDQLRSDDIRLLAVTRAVQIVGEAARKVPPSVQAKAPSIAWRLSVGMRNILVHDYGDVDVGLLVATIRNDFPPLIAALERLLGEQDT</sequence>
<evidence type="ECO:0000313" key="7">
    <source>
        <dbReference type="EMBL" id="MFC0632872.1"/>
    </source>
</evidence>
<keyword evidence="5" id="KW-0378">Hydrolase</keyword>
<evidence type="ECO:0000256" key="3">
    <source>
        <dbReference type="ARBA" id="ARBA00022722"/>
    </source>
</evidence>
<dbReference type="InterPro" id="IPR037038">
    <property type="entry name" value="HepT-like_sf"/>
</dbReference>
<dbReference type="RefSeq" id="WP_376834206.1">
    <property type="nucleotide sequence ID" value="NZ_JBHLSW010000003.1"/>
</dbReference>
<dbReference type="InterPro" id="IPR008201">
    <property type="entry name" value="HepT-like"/>
</dbReference>
<comment type="caution">
    <text evidence="7">The sequence shown here is derived from an EMBL/GenBank/DDBJ whole genome shotgun (WGS) entry which is preliminary data.</text>
</comment>
<accession>A0ABV6R1K1</accession>
<keyword evidence="4" id="KW-0547">Nucleotide-binding</keyword>